<dbReference type="OrthoDB" id="10257471at2759"/>
<dbReference type="AlphaFoldDB" id="A0A1X2HYG1"/>
<reference evidence="1 2" key="1">
    <citation type="submission" date="2016-07" db="EMBL/GenBank/DDBJ databases">
        <title>Pervasive Adenine N6-methylation of Active Genes in Fungi.</title>
        <authorList>
            <consortium name="DOE Joint Genome Institute"/>
            <person name="Mondo S.J."/>
            <person name="Dannebaum R.O."/>
            <person name="Kuo R.C."/>
            <person name="Labutti K."/>
            <person name="Haridas S."/>
            <person name="Kuo A."/>
            <person name="Salamov A."/>
            <person name="Ahrendt S.R."/>
            <person name="Lipzen A."/>
            <person name="Sullivan W."/>
            <person name="Andreopoulos W.B."/>
            <person name="Clum A."/>
            <person name="Lindquist E."/>
            <person name="Daum C."/>
            <person name="Ramamoorthy G.K."/>
            <person name="Gryganskyi A."/>
            <person name="Culley D."/>
            <person name="Magnuson J.K."/>
            <person name="James T.Y."/>
            <person name="O'Malley M.A."/>
            <person name="Stajich J.E."/>
            <person name="Spatafora J.W."/>
            <person name="Visel A."/>
            <person name="Grigoriev I.V."/>
        </authorList>
    </citation>
    <scope>NUCLEOTIDE SEQUENCE [LARGE SCALE GENOMIC DNA]</scope>
    <source>
        <strain evidence="1 2">NRRL 1336</strain>
    </source>
</reference>
<proteinExistence type="predicted"/>
<protein>
    <submittedName>
        <fullName evidence="1">Uncharacterized protein</fullName>
    </submittedName>
</protein>
<sequence length="373" mass="42007">MDHVPAEIISSIIEHIDEQNDLLSCSLVNQCFYKATIPFLWRFIVEGEHAMWDEDQEKVKFLDCLMQQPPHPMANYVQEIELFSQWTDTEFVQLMSLIGPQVESVYISSSEAMSDTSFQQLGCFWPNVTALYARRHSATQASMIALARQCPRLRILQLGYCPALSPRTLAPFVEAGCQLEEVALEAAGGGSHHVWNEQIIVHDLIQFPLLTSIWFDGSSPQVTEAILTTNEHAWPQLTTLRLENIGQQVGDDRRLIPFIQAHPRLTDITLTNTNMTDATVDAITTSLPDVRRVILCQNTHISANSIRRLVRRRGLNLSMVDFKGCNITLAHFPEACDNANNCDATYLHRGTIDKITAQNDSQEDIGLNDDDLS</sequence>
<dbReference type="Proteomes" id="UP000193560">
    <property type="component" value="Unassembled WGS sequence"/>
</dbReference>
<dbReference type="InterPro" id="IPR032675">
    <property type="entry name" value="LRR_dom_sf"/>
</dbReference>
<dbReference type="Gene3D" id="3.80.10.10">
    <property type="entry name" value="Ribonuclease Inhibitor"/>
    <property type="match status" value="2"/>
</dbReference>
<dbReference type="SUPFAM" id="SSF52047">
    <property type="entry name" value="RNI-like"/>
    <property type="match status" value="1"/>
</dbReference>
<dbReference type="EMBL" id="MCGE01000044">
    <property type="protein sequence ID" value="ORZ05376.1"/>
    <property type="molecule type" value="Genomic_DNA"/>
</dbReference>
<organism evidence="1 2">
    <name type="scientific">Absidia repens</name>
    <dbReference type="NCBI Taxonomy" id="90262"/>
    <lineage>
        <taxon>Eukaryota</taxon>
        <taxon>Fungi</taxon>
        <taxon>Fungi incertae sedis</taxon>
        <taxon>Mucoromycota</taxon>
        <taxon>Mucoromycotina</taxon>
        <taxon>Mucoromycetes</taxon>
        <taxon>Mucorales</taxon>
        <taxon>Cunninghamellaceae</taxon>
        <taxon>Absidia</taxon>
    </lineage>
</organism>
<accession>A0A1X2HYG1</accession>
<comment type="caution">
    <text evidence="1">The sequence shown here is derived from an EMBL/GenBank/DDBJ whole genome shotgun (WGS) entry which is preliminary data.</text>
</comment>
<dbReference type="STRING" id="90262.A0A1X2HYG1"/>
<gene>
    <name evidence="1" type="ORF">BCR42DRAFT_428168</name>
</gene>
<evidence type="ECO:0000313" key="1">
    <source>
        <dbReference type="EMBL" id="ORZ05376.1"/>
    </source>
</evidence>
<evidence type="ECO:0000313" key="2">
    <source>
        <dbReference type="Proteomes" id="UP000193560"/>
    </source>
</evidence>
<keyword evidence="2" id="KW-1185">Reference proteome</keyword>
<name>A0A1X2HYG1_9FUNG</name>